<dbReference type="EMBL" id="ML977564">
    <property type="protein sequence ID" value="KAF2005091.1"/>
    <property type="molecule type" value="Genomic_DNA"/>
</dbReference>
<sequence length="481" mass="53351">MATTMKRDSMDATVDDTPLKSTTTHQDTSRPASKPRLGLTDLPPSVRNTIYKYALDIEDVNMGKPNVAYTHTIKDGVLQFQASRPSFPVVSALFYVNKRISKEALHYFYAQNLLVRLEIWTDDARHAKTMLEDSGVLFSVADVEHVERSKRHCMDVRLVEKDSQKKRVVVLFPAQYLPRLITFMSTASQASKAWAPTHALSLTVKNTYDFPIAKLQGDLLEPFRLLTNLGAVTVNSANLLPGFAEGLQASMTAADFTIDALLSTINGIVDRGQKAFEKRDLTLSQQHFQSAIIVLTYGYLTRAETLHTQPESFSKAVQRTRWQCELGVAKALYHQHERTITAPAFKTATANQSNTTVYKDLLVAEEHISHALSLSTDSPSPTSNPWFKTLPAELIPSNKPGFFTDAERGESWYVAGLVHMGLGEHLFAAGDLERAGDLWPGGKGVGEAFDRARRGIDWEVKPGDGIKRAVGMTRGLDGWGR</sequence>
<feature type="region of interest" description="Disordered" evidence="1">
    <location>
        <begin position="1"/>
        <end position="41"/>
    </location>
</feature>
<evidence type="ECO:0000313" key="2">
    <source>
        <dbReference type="EMBL" id="KAF2005091.1"/>
    </source>
</evidence>
<dbReference type="OrthoDB" id="62952at2759"/>
<feature type="compositionally biased region" description="Polar residues" evidence="1">
    <location>
        <begin position="19"/>
        <end position="31"/>
    </location>
</feature>
<evidence type="ECO:0000256" key="1">
    <source>
        <dbReference type="SAM" id="MobiDB-lite"/>
    </source>
</evidence>
<reference evidence="2" key="1">
    <citation type="journal article" date="2020" name="Stud. Mycol.">
        <title>101 Dothideomycetes genomes: a test case for predicting lifestyles and emergence of pathogens.</title>
        <authorList>
            <person name="Haridas S."/>
            <person name="Albert R."/>
            <person name="Binder M."/>
            <person name="Bloem J."/>
            <person name="Labutti K."/>
            <person name="Salamov A."/>
            <person name="Andreopoulos B."/>
            <person name="Baker S."/>
            <person name="Barry K."/>
            <person name="Bills G."/>
            <person name="Bluhm B."/>
            <person name="Cannon C."/>
            <person name="Castanera R."/>
            <person name="Culley D."/>
            <person name="Daum C."/>
            <person name="Ezra D."/>
            <person name="Gonzalez J."/>
            <person name="Henrissat B."/>
            <person name="Kuo A."/>
            <person name="Liang C."/>
            <person name="Lipzen A."/>
            <person name="Lutzoni F."/>
            <person name="Magnuson J."/>
            <person name="Mondo S."/>
            <person name="Nolan M."/>
            <person name="Ohm R."/>
            <person name="Pangilinan J."/>
            <person name="Park H.-J."/>
            <person name="Ramirez L."/>
            <person name="Alfaro M."/>
            <person name="Sun H."/>
            <person name="Tritt A."/>
            <person name="Yoshinaga Y."/>
            <person name="Zwiers L.-H."/>
            <person name="Turgeon B."/>
            <person name="Goodwin S."/>
            <person name="Spatafora J."/>
            <person name="Crous P."/>
            <person name="Grigoriev I."/>
        </authorList>
    </citation>
    <scope>NUCLEOTIDE SEQUENCE</scope>
    <source>
        <strain evidence="2">CBS 123094</strain>
    </source>
</reference>
<protein>
    <submittedName>
        <fullName evidence="2">Uncharacterized protein</fullName>
    </submittedName>
</protein>
<dbReference type="AlphaFoldDB" id="A0A6A5WY57"/>
<name>A0A6A5WY57_9PLEO</name>
<gene>
    <name evidence="2" type="ORF">P154DRAFT_611574</name>
</gene>
<accession>A0A6A5WY57</accession>
<feature type="compositionally biased region" description="Basic and acidic residues" evidence="1">
    <location>
        <begin position="1"/>
        <end position="10"/>
    </location>
</feature>
<dbReference type="Proteomes" id="UP000799779">
    <property type="component" value="Unassembled WGS sequence"/>
</dbReference>
<proteinExistence type="predicted"/>
<keyword evidence="3" id="KW-1185">Reference proteome</keyword>
<evidence type="ECO:0000313" key="3">
    <source>
        <dbReference type="Proteomes" id="UP000799779"/>
    </source>
</evidence>
<organism evidence="2 3">
    <name type="scientific">Amniculicola lignicola CBS 123094</name>
    <dbReference type="NCBI Taxonomy" id="1392246"/>
    <lineage>
        <taxon>Eukaryota</taxon>
        <taxon>Fungi</taxon>
        <taxon>Dikarya</taxon>
        <taxon>Ascomycota</taxon>
        <taxon>Pezizomycotina</taxon>
        <taxon>Dothideomycetes</taxon>
        <taxon>Pleosporomycetidae</taxon>
        <taxon>Pleosporales</taxon>
        <taxon>Amniculicolaceae</taxon>
        <taxon>Amniculicola</taxon>
    </lineage>
</organism>